<feature type="transmembrane region" description="Helical" evidence="2">
    <location>
        <begin position="77"/>
        <end position="95"/>
    </location>
</feature>
<feature type="compositionally biased region" description="Low complexity" evidence="1">
    <location>
        <begin position="1"/>
        <end position="18"/>
    </location>
</feature>
<organism evidence="3 4">
    <name type="scientific">Actinomadura barringtoniae</name>
    <dbReference type="NCBI Taxonomy" id="1427535"/>
    <lineage>
        <taxon>Bacteria</taxon>
        <taxon>Bacillati</taxon>
        <taxon>Actinomycetota</taxon>
        <taxon>Actinomycetes</taxon>
        <taxon>Streptosporangiales</taxon>
        <taxon>Thermomonosporaceae</taxon>
        <taxon>Actinomadura</taxon>
    </lineage>
</organism>
<keyword evidence="2" id="KW-1133">Transmembrane helix</keyword>
<feature type="region of interest" description="Disordered" evidence="1">
    <location>
        <begin position="1"/>
        <end position="20"/>
    </location>
</feature>
<reference evidence="3" key="1">
    <citation type="submission" date="2021-03" db="EMBL/GenBank/DDBJ databases">
        <authorList>
            <person name="Kanchanasin P."/>
            <person name="Saeng-In P."/>
            <person name="Phongsopitanun W."/>
            <person name="Yuki M."/>
            <person name="Kudo T."/>
            <person name="Ohkuma M."/>
            <person name="Tanasupawat S."/>
        </authorList>
    </citation>
    <scope>NUCLEOTIDE SEQUENCE</scope>
    <source>
        <strain evidence="3">GKU 128</strain>
    </source>
</reference>
<comment type="caution">
    <text evidence="3">The sequence shown here is derived from an EMBL/GenBank/DDBJ whole genome shotgun (WGS) entry which is preliminary data.</text>
</comment>
<keyword evidence="4" id="KW-1185">Reference proteome</keyword>
<evidence type="ECO:0000313" key="3">
    <source>
        <dbReference type="EMBL" id="MBO2453480.1"/>
    </source>
</evidence>
<proteinExistence type="predicted"/>
<dbReference type="EMBL" id="JAGEOJ010000021">
    <property type="protein sequence ID" value="MBO2453480.1"/>
    <property type="molecule type" value="Genomic_DNA"/>
</dbReference>
<gene>
    <name evidence="3" type="ORF">J4573_40755</name>
</gene>
<keyword evidence="2" id="KW-0472">Membrane</keyword>
<feature type="region of interest" description="Disordered" evidence="1">
    <location>
        <begin position="106"/>
        <end position="129"/>
    </location>
</feature>
<sequence>MWRSGASSAAERIAPAASRSREIAGDRIMVARGWGAPRLEQASRYVESGLAPRVSSFLSGMADRVEPPKPRHRGRNAVLMLLAAVAAVGVAGAVATRRSNMQAMVDEVPAPEKEESPVKGEVDGHVRTP</sequence>
<protein>
    <submittedName>
        <fullName evidence="3">Uncharacterized protein</fullName>
    </submittedName>
</protein>
<dbReference type="AlphaFoldDB" id="A0A939PIX0"/>
<evidence type="ECO:0000313" key="4">
    <source>
        <dbReference type="Proteomes" id="UP000669179"/>
    </source>
</evidence>
<feature type="compositionally biased region" description="Basic and acidic residues" evidence="1">
    <location>
        <begin position="110"/>
        <end position="129"/>
    </location>
</feature>
<evidence type="ECO:0000256" key="1">
    <source>
        <dbReference type="SAM" id="MobiDB-lite"/>
    </source>
</evidence>
<keyword evidence="2" id="KW-0812">Transmembrane</keyword>
<dbReference type="RefSeq" id="WP_208261509.1">
    <property type="nucleotide sequence ID" value="NZ_JAGEOJ010000021.1"/>
</dbReference>
<name>A0A939PIX0_9ACTN</name>
<accession>A0A939PIX0</accession>
<evidence type="ECO:0000256" key="2">
    <source>
        <dbReference type="SAM" id="Phobius"/>
    </source>
</evidence>
<dbReference type="Proteomes" id="UP000669179">
    <property type="component" value="Unassembled WGS sequence"/>
</dbReference>